<organism evidence="3 4">
    <name type="scientific">Lasiosphaeria miniovina</name>
    <dbReference type="NCBI Taxonomy" id="1954250"/>
    <lineage>
        <taxon>Eukaryota</taxon>
        <taxon>Fungi</taxon>
        <taxon>Dikarya</taxon>
        <taxon>Ascomycota</taxon>
        <taxon>Pezizomycotina</taxon>
        <taxon>Sordariomycetes</taxon>
        <taxon>Sordariomycetidae</taxon>
        <taxon>Sordariales</taxon>
        <taxon>Lasiosphaeriaceae</taxon>
        <taxon>Lasiosphaeria</taxon>
    </lineage>
</organism>
<dbReference type="EMBL" id="JAUIRO010000007">
    <property type="protein sequence ID" value="KAK0706577.1"/>
    <property type="molecule type" value="Genomic_DNA"/>
</dbReference>
<dbReference type="RefSeq" id="XP_060291671.1">
    <property type="nucleotide sequence ID" value="XM_060442850.1"/>
</dbReference>
<protein>
    <recommendedName>
        <fullName evidence="5">Secreted protein</fullName>
    </recommendedName>
</protein>
<sequence>MWWWWVLGVLQGAEGGMTAVESESYESWQGDRVKVVRCRGCGGVGVGTRSGREDEPTGRPAHSVQLGGSRYSGTWKC</sequence>
<feature type="region of interest" description="Disordered" evidence="1">
    <location>
        <begin position="47"/>
        <end position="77"/>
    </location>
</feature>
<name>A0AA39ZZL0_9PEZI</name>
<evidence type="ECO:0008006" key="5">
    <source>
        <dbReference type="Google" id="ProtNLM"/>
    </source>
</evidence>
<accession>A0AA39ZZL0</accession>
<reference evidence="3" key="1">
    <citation type="submission" date="2023-06" db="EMBL/GenBank/DDBJ databases">
        <title>Genome-scale phylogeny and comparative genomics of the fungal order Sordariales.</title>
        <authorList>
            <consortium name="Lawrence Berkeley National Laboratory"/>
            <person name="Hensen N."/>
            <person name="Bonometti L."/>
            <person name="Westerberg I."/>
            <person name="Brannstrom I.O."/>
            <person name="Guillou S."/>
            <person name="Cros-Aarteil S."/>
            <person name="Calhoun S."/>
            <person name="Haridas S."/>
            <person name="Kuo A."/>
            <person name="Mondo S."/>
            <person name="Pangilinan J."/>
            <person name="Riley R."/>
            <person name="LaButti K."/>
            <person name="Andreopoulos B."/>
            <person name="Lipzen A."/>
            <person name="Chen C."/>
            <person name="Yanf M."/>
            <person name="Daum C."/>
            <person name="Ng V."/>
            <person name="Clum A."/>
            <person name="Steindorff A."/>
            <person name="Ohm R."/>
            <person name="Martin F."/>
            <person name="Silar P."/>
            <person name="Natvig D."/>
            <person name="Lalanne C."/>
            <person name="Gautier V."/>
            <person name="Ament-velasquez S.L."/>
            <person name="Kruys A."/>
            <person name="Hutchinson M.I."/>
            <person name="Powell A.J."/>
            <person name="Barry K."/>
            <person name="Miller A.N."/>
            <person name="Grigoriev I.V."/>
            <person name="Debuchy R."/>
            <person name="Gladieux P."/>
            <person name="Thoren M.H."/>
            <person name="Johannesson H."/>
        </authorList>
    </citation>
    <scope>NUCLEOTIDE SEQUENCE</scope>
    <source>
        <strain evidence="3">SMH2392-1A</strain>
    </source>
</reference>
<dbReference type="GeneID" id="85326120"/>
<gene>
    <name evidence="3" type="ORF">B0T26DRAFT_727168</name>
</gene>
<evidence type="ECO:0000313" key="3">
    <source>
        <dbReference type="EMBL" id="KAK0706577.1"/>
    </source>
</evidence>
<evidence type="ECO:0000256" key="2">
    <source>
        <dbReference type="SAM" id="SignalP"/>
    </source>
</evidence>
<dbReference type="Proteomes" id="UP001172101">
    <property type="component" value="Unassembled WGS sequence"/>
</dbReference>
<evidence type="ECO:0000256" key="1">
    <source>
        <dbReference type="SAM" id="MobiDB-lite"/>
    </source>
</evidence>
<dbReference type="AlphaFoldDB" id="A0AA39ZZL0"/>
<evidence type="ECO:0000313" key="4">
    <source>
        <dbReference type="Proteomes" id="UP001172101"/>
    </source>
</evidence>
<feature type="signal peptide" evidence="2">
    <location>
        <begin position="1"/>
        <end position="15"/>
    </location>
</feature>
<keyword evidence="2" id="KW-0732">Signal</keyword>
<keyword evidence="4" id="KW-1185">Reference proteome</keyword>
<feature type="chain" id="PRO_5041391119" description="Secreted protein" evidence="2">
    <location>
        <begin position="16"/>
        <end position="77"/>
    </location>
</feature>
<proteinExistence type="predicted"/>
<comment type="caution">
    <text evidence="3">The sequence shown here is derived from an EMBL/GenBank/DDBJ whole genome shotgun (WGS) entry which is preliminary data.</text>
</comment>